<reference evidence="1 2" key="1">
    <citation type="submission" date="2018-09" db="EMBL/GenBank/DDBJ databases">
        <title>Characterization of the phylogenetic diversity of five novel species belonging to the genus Bifidobacterium.</title>
        <authorList>
            <person name="Lugli G.A."/>
            <person name="Duranti S."/>
            <person name="Milani C."/>
        </authorList>
    </citation>
    <scope>NUCLEOTIDE SEQUENCE [LARGE SCALE GENOMIC DNA]</scope>
    <source>
        <strain evidence="1 2">2034B</strain>
    </source>
</reference>
<protein>
    <submittedName>
        <fullName evidence="1">Uncharacterized protein</fullName>
    </submittedName>
</protein>
<organism evidence="1 2">
    <name type="scientific">Bifidobacterium goeldii</name>
    <dbReference type="NCBI Taxonomy" id="2306975"/>
    <lineage>
        <taxon>Bacteria</taxon>
        <taxon>Bacillati</taxon>
        <taxon>Actinomycetota</taxon>
        <taxon>Actinomycetes</taxon>
        <taxon>Bifidobacteriales</taxon>
        <taxon>Bifidobacteriaceae</taxon>
        <taxon>Bifidobacterium</taxon>
    </lineage>
</organism>
<sequence length="203" mass="23466">MSEYTDTLDLNKLKEPAYVWIGKELPQFLRDEDDSAIPMIVAINRLHDFPPDFNDVIQYMATPREESVLLEWLKGQQAPDDFLPWMIQEKAILRIDPGMHILDSFEGVHLEPYGFRVPVEGQEQQENPKLSNVIYSSNPNKKTRELSPTLIDLLFSQPRLDVRASIRRTADHLNRDSLAVAHEVIKTIADLCANDFAFLMWME</sequence>
<comment type="caution">
    <text evidence="1">The sequence shown here is derived from an EMBL/GenBank/DDBJ whole genome shotgun (WGS) entry which is preliminary data.</text>
</comment>
<dbReference type="Proteomes" id="UP000287533">
    <property type="component" value="Unassembled WGS sequence"/>
</dbReference>
<gene>
    <name evidence="1" type="ORF">D2E25_0600</name>
</gene>
<dbReference type="EMBL" id="QXGL01000001">
    <property type="protein sequence ID" value="RSX54292.1"/>
    <property type="molecule type" value="Genomic_DNA"/>
</dbReference>
<name>A0A430FN81_9BIFI</name>
<evidence type="ECO:0000313" key="2">
    <source>
        <dbReference type="Proteomes" id="UP000287533"/>
    </source>
</evidence>
<evidence type="ECO:0000313" key="1">
    <source>
        <dbReference type="EMBL" id="RSX54292.1"/>
    </source>
</evidence>
<accession>A0A430FN81</accession>
<dbReference type="AlphaFoldDB" id="A0A430FN81"/>
<proteinExistence type="predicted"/>
<keyword evidence="2" id="KW-1185">Reference proteome</keyword>
<dbReference type="RefSeq" id="WP_125979522.1">
    <property type="nucleotide sequence ID" value="NZ_QXGL01000001.1"/>
</dbReference>